<comment type="subunit">
    <text evidence="1">Interacts with FtsZ.</text>
</comment>
<evidence type="ECO:0000313" key="5">
    <source>
        <dbReference type="EMBL" id="EJP24456.1"/>
    </source>
</evidence>
<feature type="region of interest" description="Disordered" evidence="2">
    <location>
        <begin position="1"/>
        <end position="22"/>
    </location>
</feature>
<dbReference type="InterPro" id="IPR040532">
    <property type="entry name" value="MapZ_C2"/>
</dbReference>
<keyword evidence="1" id="KW-0131">Cell cycle</keyword>
<keyword evidence="1" id="KW-0812">Transmembrane</keyword>
<evidence type="ECO:0000259" key="3">
    <source>
        <dbReference type="Pfam" id="PF18041"/>
    </source>
</evidence>
<dbReference type="GO" id="GO:0051301">
    <property type="term" value="P:cell division"/>
    <property type="evidence" value="ECO:0007669"/>
    <property type="project" value="UniProtKB-UniRule"/>
</dbReference>
<keyword evidence="1" id="KW-1133">Transmembrane helix</keyword>
<dbReference type="AlphaFoldDB" id="A0AAD2T6H7"/>
<feature type="domain" description="MapZ extracellular" evidence="3">
    <location>
        <begin position="230"/>
        <end position="354"/>
    </location>
</feature>
<keyword evidence="1" id="KW-0132">Cell division</keyword>
<feature type="region of interest" description="Disordered" evidence="2">
    <location>
        <begin position="359"/>
        <end position="407"/>
    </location>
</feature>
<protein>
    <recommendedName>
        <fullName evidence="1">Mid-cell-anchored protein Z</fullName>
    </recommendedName>
</protein>
<feature type="region of interest" description="Disordered" evidence="2">
    <location>
        <begin position="220"/>
        <end position="242"/>
    </location>
</feature>
<feature type="region of interest" description="Disordered" evidence="2">
    <location>
        <begin position="126"/>
        <end position="147"/>
    </location>
</feature>
<dbReference type="InterPro" id="IPR041295">
    <property type="entry name" value="MapZ_EC1"/>
</dbReference>
<reference evidence="5 6" key="1">
    <citation type="submission" date="2012-07" db="EMBL/GenBank/DDBJ databases">
        <authorList>
            <person name="Durkin A.S."/>
            <person name="McCorrison J."/>
            <person name="Torralba M."/>
            <person name="Gillis M."/>
            <person name="Methe B."/>
            <person name="Sutton G."/>
            <person name="Nelson K.E."/>
        </authorList>
    </citation>
    <scope>NUCLEOTIDE SEQUENCE [LARGE SCALE GENOMIC DNA]</scope>
    <source>
        <strain evidence="5 6">SK1138</strain>
    </source>
</reference>
<dbReference type="Proteomes" id="UP000006614">
    <property type="component" value="Unassembled WGS sequence"/>
</dbReference>
<dbReference type="InterPro" id="IPR030858">
    <property type="entry name" value="MapZ"/>
</dbReference>
<dbReference type="RefSeq" id="WP_003043477.1">
    <property type="nucleotide sequence ID" value="NZ_ALJO01000012.1"/>
</dbReference>
<comment type="similarity">
    <text evidence="1">Belongs to the MapZ family.</text>
</comment>
<comment type="subcellular location">
    <subcellularLocation>
        <location evidence="1">Cell membrane</location>
        <topology evidence="1">Single-pass membrane protein</topology>
    </subcellularLocation>
    <text evidence="1">In newborn cells, forms a ring positioned at mid-cell. Soon after cell division starts and the cells begin elongating, the ring splits into two rings that, as elongation proceeds, move along and mark the future division sites.</text>
</comment>
<organism evidence="5 6">
    <name type="scientific">Streptococcus anginosus SK1138</name>
    <dbReference type="NCBI Taxonomy" id="1161422"/>
    <lineage>
        <taxon>Bacteria</taxon>
        <taxon>Bacillati</taxon>
        <taxon>Bacillota</taxon>
        <taxon>Bacilli</taxon>
        <taxon>Lactobacillales</taxon>
        <taxon>Streptococcaceae</taxon>
        <taxon>Streptococcus</taxon>
        <taxon>Streptococcus anginosus group</taxon>
    </lineage>
</organism>
<dbReference type="Pfam" id="PF18041">
    <property type="entry name" value="MapZ_EC1"/>
    <property type="match status" value="1"/>
</dbReference>
<evidence type="ECO:0000256" key="2">
    <source>
        <dbReference type="SAM" id="MobiDB-lite"/>
    </source>
</evidence>
<dbReference type="EMBL" id="ALJO01000012">
    <property type="protein sequence ID" value="EJP24456.1"/>
    <property type="molecule type" value="Genomic_DNA"/>
</dbReference>
<accession>A0AAD2T6H7</accession>
<feature type="transmembrane region" description="Helical" evidence="1">
    <location>
        <begin position="196"/>
        <end position="217"/>
    </location>
</feature>
<evidence type="ECO:0000313" key="6">
    <source>
        <dbReference type="Proteomes" id="UP000006614"/>
    </source>
</evidence>
<name>A0AAD2T6H7_STRAP</name>
<comment type="function">
    <text evidence="1">Early cell division protein that marks the future cell division site and supports proper FtsZ ring positioning.</text>
</comment>
<dbReference type="Pfam" id="PF18708">
    <property type="entry name" value="MapZ_C2"/>
    <property type="match status" value="1"/>
</dbReference>
<feature type="compositionally biased region" description="Low complexity" evidence="2">
    <location>
        <begin position="223"/>
        <end position="241"/>
    </location>
</feature>
<gene>
    <name evidence="1" type="primary">mapZ</name>
    <name evidence="5" type="ORF">HMPREF1126_0973</name>
</gene>
<comment type="caution">
    <text evidence="5">The sequence shown here is derived from an EMBL/GenBank/DDBJ whole genome shotgun (WGS) entry which is preliminary data.</text>
</comment>
<dbReference type="GO" id="GO:0005886">
    <property type="term" value="C:plasma membrane"/>
    <property type="evidence" value="ECO:0007669"/>
    <property type="project" value="UniProtKB-SubCell"/>
</dbReference>
<feature type="region of interest" description="Disordered" evidence="2">
    <location>
        <begin position="63"/>
        <end position="82"/>
    </location>
</feature>
<evidence type="ECO:0000259" key="4">
    <source>
        <dbReference type="Pfam" id="PF18708"/>
    </source>
</evidence>
<proteinExistence type="inferred from homology"/>
<feature type="compositionally biased region" description="Low complexity" evidence="2">
    <location>
        <begin position="361"/>
        <end position="404"/>
    </location>
</feature>
<sequence>MSKDEKHLPEQEEKESILDFETAKEMTIGQAARKSEELEAGVMEEDNVLDKYIKQHRQEIEAGKFSAQSAEEMPEAEDQKQLSQLDLAEFIQEMHEEVQEEKPLESAEVASEESAFDETVAALAASEVEPQETSEENSTQTSEELEAETKIMEPIQPEMDDIPVSSTESMESYPTFTALDEEMETEKVPFYKNKKVVYSAVSVVLLALIGGTAYLSLNKKQAKTTTTSTSQTSKSSTTSSSENKDLKAFNSLYDSFFTDANKLALKNSSFGNLNKLKAALEKLKNTNKYNVAKAKYDSLVKQVEAVQNVNAQFTSAAITDGILDTKAKIKSDAKFTDVTTGNTDLDKVLKSAISLGKSQQVATPAPKTEEAATVAPSQSSAQAPVAEQPASVPAQATAPAAPVSGTNLQRQLSRVPYDQTKINDSNNPAWNFNPGVLEKILATSRERGYFTGDNYILERVNIINGNGYYNLFRTDGTYLFSINCKTGYFVGNGAGYADALDY</sequence>
<keyword evidence="1" id="KW-1003">Cell membrane</keyword>
<dbReference type="HAMAP" id="MF_01941">
    <property type="entry name" value="MapZ"/>
    <property type="match status" value="1"/>
</dbReference>
<feature type="domain" description="MapZ extracellular C-terminal" evidence="4">
    <location>
        <begin position="414"/>
        <end position="492"/>
    </location>
</feature>
<evidence type="ECO:0000256" key="1">
    <source>
        <dbReference type="HAMAP-Rule" id="MF_01941"/>
    </source>
</evidence>
<keyword evidence="1" id="KW-0472">Membrane</keyword>